<sequence length="210" mass="21581">MPRRLAALTSLSAVALLALVGCTSTTPTPASSSAASSSQSEPASTDGASESTGIDESAGTDESATTGTDGASTDTAAAYKAWAETAGAPLAEWDEKWKTDACEVTAESVDSSSDCGLAVLLGITHLRNFNQKMVDSFTEGGVSYLGKEPSDLTPKVEKVTGQANTAALIHKSWTEENCADNPTTSTCVEKTKNLVAALQQLNAAVSELKQ</sequence>
<accession>A0A496PI27</accession>
<protein>
    <recommendedName>
        <fullName evidence="5">DUF3558 domain-containing protein</fullName>
    </recommendedName>
</protein>
<feature type="region of interest" description="Disordered" evidence="1">
    <location>
        <begin position="25"/>
        <end position="72"/>
    </location>
</feature>
<proteinExistence type="predicted"/>
<dbReference type="RefSeq" id="WP_121485330.1">
    <property type="nucleotide sequence ID" value="NZ_QQXL01000005.1"/>
</dbReference>
<evidence type="ECO:0000313" key="4">
    <source>
        <dbReference type="Proteomes" id="UP000273119"/>
    </source>
</evidence>
<dbReference type="EMBL" id="QQXL01000005">
    <property type="protein sequence ID" value="RKW70141.1"/>
    <property type="molecule type" value="Genomic_DNA"/>
</dbReference>
<feature type="compositionally biased region" description="Low complexity" evidence="1">
    <location>
        <begin position="63"/>
        <end position="72"/>
    </location>
</feature>
<name>A0A496PI27_9MICC</name>
<keyword evidence="4" id="KW-1185">Reference proteome</keyword>
<dbReference type="AlphaFoldDB" id="A0A496PI27"/>
<evidence type="ECO:0000313" key="3">
    <source>
        <dbReference type="EMBL" id="RKW70141.1"/>
    </source>
</evidence>
<evidence type="ECO:0000256" key="2">
    <source>
        <dbReference type="SAM" id="SignalP"/>
    </source>
</evidence>
<feature type="signal peptide" evidence="2">
    <location>
        <begin position="1"/>
        <end position="30"/>
    </location>
</feature>
<evidence type="ECO:0000256" key="1">
    <source>
        <dbReference type="SAM" id="MobiDB-lite"/>
    </source>
</evidence>
<evidence type="ECO:0008006" key="5">
    <source>
        <dbReference type="Google" id="ProtNLM"/>
    </source>
</evidence>
<dbReference type="Proteomes" id="UP000273119">
    <property type="component" value="Unassembled WGS sequence"/>
</dbReference>
<gene>
    <name evidence="3" type="ORF">DWQ67_09325</name>
</gene>
<reference evidence="3 4" key="1">
    <citation type="submission" date="2018-07" db="EMBL/GenBank/DDBJ databases">
        <title>Arthrobacter sp. nov., isolated from raw cow's milk with high bacterial count.</title>
        <authorList>
            <person name="Hahne J."/>
            <person name="Isele D."/>
            <person name="Lipski A."/>
        </authorList>
    </citation>
    <scope>NUCLEOTIDE SEQUENCE [LARGE SCALE GENOMIC DNA]</scope>
    <source>
        <strain evidence="3 4">JZ R-183</strain>
    </source>
</reference>
<comment type="caution">
    <text evidence="3">The sequence shown here is derived from an EMBL/GenBank/DDBJ whole genome shotgun (WGS) entry which is preliminary data.</text>
</comment>
<dbReference type="PROSITE" id="PS51257">
    <property type="entry name" value="PROKAR_LIPOPROTEIN"/>
    <property type="match status" value="1"/>
</dbReference>
<organism evidence="3 4">
    <name type="scientific">Galactobacter caseinivorans</name>
    <dbReference type="NCBI Taxonomy" id="2676123"/>
    <lineage>
        <taxon>Bacteria</taxon>
        <taxon>Bacillati</taxon>
        <taxon>Actinomycetota</taxon>
        <taxon>Actinomycetes</taxon>
        <taxon>Micrococcales</taxon>
        <taxon>Micrococcaceae</taxon>
        <taxon>Galactobacter</taxon>
    </lineage>
</organism>
<feature type="compositionally biased region" description="Low complexity" evidence="1">
    <location>
        <begin position="25"/>
        <end position="45"/>
    </location>
</feature>
<keyword evidence="2" id="KW-0732">Signal</keyword>
<feature type="chain" id="PRO_5038451503" description="DUF3558 domain-containing protein" evidence="2">
    <location>
        <begin position="31"/>
        <end position="210"/>
    </location>
</feature>